<evidence type="ECO:0000256" key="3">
    <source>
        <dbReference type="ARBA" id="ARBA00022737"/>
    </source>
</evidence>
<comment type="subcellular location">
    <subcellularLocation>
        <location evidence="1">Cytoplasm</location>
    </subcellularLocation>
</comment>
<gene>
    <name evidence="10" type="ORF">AB0763_10105</name>
</gene>
<dbReference type="PROSITE" id="PS50005">
    <property type="entry name" value="TPR"/>
    <property type="match status" value="1"/>
</dbReference>
<name>A0AB39HEE6_9VIBR</name>
<evidence type="ECO:0000256" key="8">
    <source>
        <dbReference type="SAM" id="Phobius"/>
    </source>
</evidence>
<dbReference type="SUPFAM" id="SSF48452">
    <property type="entry name" value="TPR-like"/>
    <property type="match status" value="1"/>
</dbReference>
<evidence type="ECO:0000256" key="1">
    <source>
        <dbReference type="ARBA" id="ARBA00004496"/>
    </source>
</evidence>
<dbReference type="SMART" id="SM00028">
    <property type="entry name" value="TPR"/>
    <property type="match status" value="6"/>
</dbReference>
<protein>
    <submittedName>
        <fullName evidence="10">Tetratricopeptide repeat protein</fullName>
    </submittedName>
</protein>
<dbReference type="Gene3D" id="1.25.40.10">
    <property type="entry name" value="Tetratricopeptide repeat domain"/>
    <property type="match status" value="2"/>
</dbReference>
<dbReference type="KEGG" id="vih:AB0763_10105"/>
<reference evidence="10" key="1">
    <citation type="submission" date="2024-07" db="EMBL/GenBank/DDBJ databases">
        <title>Genome Analysis of a Potential Novel Vibrio Species Secreting pH- and Thermo-stable Alginate Lyase and its Application in Producing Alginate Oligosaccharides.</title>
        <authorList>
            <person name="Huang H."/>
            <person name="Bao K."/>
        </authorList>
    </citation>
    <scope>NUCLEOTIDE SEQUENCE</scope>
    <source>
        <strain evidence="10">HB236076</strain>
    </source>
</reference>
<keyword evidence="8" id="KW-0812">Transmembrane</keyword>
<evidence type="ECO:0000256" key="4">
    <source>
        <dbReference type="ARBA" id="ARBA00022803"/>
    </source>
</evidence>
<dbReference type="AlphaFoldDB" id="A0AB39HEE6"/>
<keyword evidence="3" id="KW-0677">Repeat</keyword>
<dbReference type="InterPro" id="IPR051476">
    <property type="entry name" value="Bac_ResReg_Asp_Phosphatase"/>
</dbReference>
<dbReference type="Pfam" id="PF13424">
    <property type="entry name" value="TPR_12"/>
    <property type="match status" value="1"/>
</dbReference>
<accession>A0AB39HEE6</accession>
<evidence type="ECO:0000256" key="5">
    <source>
        <dbReference type="ARBA" id="ARBA00038253"/>
    </source>
</evidence>
<dbReference type="InterPro" id="IPR011990">
    <property type="entry name" value="TPR-like_helical_dom_sf"/>
</dbReference>
<proteinExistence type="inferred from homology"/>
<comment type="similarity">
    <text evidence="5">Belongs to the Rap family.</text>
</comment>
<feature type="chain" id="PRO_5044294664" evidence="9">
    <location>
        <begin position="25"/>
        <end position="762"/>
    </location>
</feature>
<evidence type="ECO:0000256" key="6">
    <source>
        <dbReference type="PROSITE-ProRule" id="PRU00339"/>
    </source>
</evidence>
<keyword evidence="4 6" id="KW-0802">TPR repeat</keyword>
<keyword evidence="2" id="KW-0963">Cytoplasm</keyword>
<keyword evidence="8" id="KW-0472">Membrane</keyword>
<keyword evidence="9" id="KW-0732">Signal</keyword>
<feature type="repeat" description="TPR" evidence="6">
    <location>
        <begin position="294"/>
        <end position="327"/>
    </location>
</feature>
<dbReference type="PANTHER" id="PTHR46630:SF1">
    <property type="entry name" value="TETRATRICOPEPTIDE REPEAT PROTEIN 29"/>
    <property type="match status" value="1"/>
</dbReference>
<dbReference type="RefSeq" id="WP_306100806.1">
    <property type="nucleotide sequence ID" value="NZ_CP162601.1"/>
</dbReference>
<feature type="region of interest" description="Disordered" evidence="7">
    <location>
        <begin position="61"/>
        <end position="80"/>
    </location>
</feature>
<keyword evidence="8" id="KW-1133">Transmembrane helix</keyword>
<feature type="signal peptide" evidence="9">
    <location>
        <begin position="1"/>
        <end position="24"/>
    </location>
</feature>
<evidence type="ECO:0000256" key="7">
    <source>
        <dbReference type="SAM" id="MobiDB-lite"/>
    </source>
</evidence>
<sequence length="762" mass="87492">MINCHLCRWVSALLFLLLTAQVNANSFRFQSSELYDAQQLLAIAPAQSQSVAQQYLQQRRLANSGDQSPSTLSRDDSDAHLRTPSGSIQAHMIIAKASFIQGKISLAFNHLSSALALSETFRLPFLAIEAEMAFADFNWQIDHDDNKAQKSLEVIENKLYALDKKATLAQETWYHLAMLKAKIAARQGDLSSVEQNFKQAKVLLGSQAANDLTIDYHLSAGRFYLQFKQYNHALTELLFAYWHAVEHNKSILLAQINQQLALLFKQRRVFDKALQHASQAAEFFDHYPDSNALAQTLTMMGDMYFKQGKYNLALVHYFNVLDHSATEKDLNKILRIRLDLAATYLQLYNYPLAEQYLQQADQILSNTAFPVEKIRATRLKAELYLNQKNFAQAIDLSQRALSLITHSSQANSEQKLKIYLLLAQAYQQSNQYQKAFTHLEHYQALLHQQQTKLNEISEDAFRQQKEFAEQTLHLSSQADHLKSAQRQLSKFQLFVYALTTTLMALFVFTWRQRIVIQRQSEQITTLSSELYTHSRSHLRNLRMLNLKLRKSLLKANASFEQWHLGDLVHEPLNDKLKFVMIDLPFLRSMYVKHGYKKGLELEGAFGDFLSKQAQDDSRIYHFSDANLLYIEPSSDGTVAIDTQAMFDKIQAWVSDFAQQYNLNPTIRIGMADYPFLPRAYTAINDQELLDILLLATHIAREVSLRDQQSHWVYLKAIKNAPAASLAKDNIRHACQQAIEQGLIKLQSSYENEHEIKNILKNE</sequence>
<evidence type="ECO:0000256" key="2">
    <source>
        <dbReference type="ARBA" id="ARBA00022490"/>
    </source>
</evidence>
<dbReference type="PANTHER" id="PTHR46630">
    <property type="entry name" value="TETRATRICOPEPTIDE REPEAT PROTEIN 29"/>
    <property type="match status" value="1"/>
</dbReference>
<dbReference type="InterPro" id="IPR019734">
    <property type="entry name" value="TPR_rpt"/>
</dbReference>
<feature type="compositionally biased region" description="Polar residues" evidence="7">
    <location>
        <begin position="61"/>
        <end position="72"/>
    </location>
</feature>
<evidence type="ECO:0000313" key="10">
    <source>
        <dbReference type="EMBL" id="XDK24549.1"/>
    </source>
</evidence>
<evidence type="ECO:0000256" key="9">
    <source>
        <dbReference type="SAM" id="SignalP"/>
    </source>
</evidence>
<organism evidence="10">
    <name type="scientific">Vibrio sp. HB236076</name>
    <dbReference type="NCBI Taxonomy" id="3232307"/>
    <lineage>
        <taxon>Bacteria</taxon>
        <taxon>Pseudomonadati</taxon>
        <taxon>Pseudomonadota</taxon>
        <taxon>Gammaproteobacteria</taxon>
        <taxon>Vibrionales</taxon>
        <taxon>Vibrionaceae</taxon>
        <taxon>Vibrio</taxon>
    </lineage>
</organism>
<feature type="transmembrane region" description="Helical" evidence="8">
    <location>
        <begin position="493"/>
        <end position="510"/>
    </location>
</feature>
<dbReference type="EMBL" id="CP162601">
    <property type="protein sequence ID" value="XDK24549.1"/>
    <property type="molecule type" value="Genomic_DNA"/>
</dbReference>
<dbReference type="GO" id="GO:0005737">
    <property type="term" value="C:cytoplasm"/>
    <property type="evidence" value="ECO:0007669"/>
    <property type="project" value="UniProtKB-SubCell"/>
</dbReference>